<protein>
    <submittedName>
        <fullName evidence="1">Uncharacterized protein</fullName>
    </submittedName>
</protein>
<reference evidence="1 2" key="1">
    <citation type="submission" date="2024-04" db="EMBL/GenBank/DDBJ databases">
        <title>Tritrichomonas musculus Genome.</title>
        <authorList>
            <person name="Alves-Ferreira E."/>
            <person name="Grigg M."/>
            <person name="Lorenzi H."/>
            <person name="Galac M."/>
        </authorList>
    </citation>
    <scope>NUCLEOTIDE SEQUENCE [LARGE SCALE GENOMIC DNA]</scope>
    <source>
        <strain evidence="1 2">EAF2021</strain>
    </source>
</reference>
<proteinExistence type="predicted"/>
<comment type="caution">
    <text evidence="1">The sequence shown here is derived from an EMBL/GenBank/DDBJ whole genome shotgun (WGS) entry which is preliminary data.</text>
</comment>
<dbReference type="EMBL" id="JAPFFF010000052">
    <property type="protein sequence ID" value="KAK8839301.1"/>
    <property type="molecule type" value="Genomic_DNA"/>
</dbReference>
<dbReference type="Proteomes" id="UP001470230">
    <property type="component" value="Unassembled WGS sequence"/>
</dbReference>
<evidence type="ECO:0000313" key="1">
    <source>
        <dbReference type="EMBL" id="KAK8839301.1"/>
    </source>
</evidence>
<organism evidence="1 2">
    <name type="scientific">Tritrichomonas musculus</name>
    <dbReference type="NCBI Taxonomy" id="1915356"/>
    <lineage>
        <taxon>Eukaryota</taxon>
        <taxon>Metamonada</taxon>
        <taxon>Parabasalia</taxon>
        <taxon>Tritrichomonadida</taxon>
        <taxon>Tritrichomonadidae</taxon>
        <taxon>Tritrichomonas</taxon>
    </lineage>
</organism>
<evidence type="ECO:0000313" key="2">
    <source>
        <dbReference type="Proteomes" id="UP001470230"/>
    </source>
</evidence>
<keyword evidence="2" id="KW-1185">Reference proteome</keyword>
<sequence>MHPLREIQRLKAQIEQIRIQFHLLLSLDDPVSIKYIEEIEKATEERYLDSEKAHKNEEDSAQLHYDGAMYQMEFDDEISRQKITERLIKLIKFRYKVIEDHFPDSCKYFRSKGCKFLTDMTEDKSEESENNKYIVETSQKPLIQDEDIKKSQEKHNPKEYYVNDSVLYHGNEQFSIGSNVIMIIPLKGDNPKCNIPCTIRDINPQYVEVKVNIEENMIKRIKIEAFIHKICRFEHAKSNSDNK</sequence>
<gene>
    <name evidence="1" type="ORF">M9Y10_032234</name>
</gene>
<name>A0ABR2H0B6_9EUKA</name>
<accession>A0ABR2H0B6</accession>